<proteinExistence type="predicted"/>
<dbReference type="EMBL" id="BAAABW010000001">
    <property type="protein sequence ID" value="GAA0328990.1"/>
    <property type="molecule type" value="Genomic_DNA"/>
</dbReference>
<reference evidence="1 2" key="1">
    <citation type="journal article" date="2019" name="Int. J. Syst. Evol. Microbiol.">
        <title>The Global Catalogue of Microorganisms (GCM) 10K type strain sequencing project: providing services to taxonomists for standard genome sequencing and annotation.</title>
        <authorList>
            <consortium name="The Broad Institute Genomics Platform"/>
            <consortium name="The Broad Institute Genome Sequencing Center for Infectious Disease"/>
            <person name="Wu L."/>
            <person name="Ma J."/>
        </authorList>
    </citation>
    <scope>NUCLEOTIDE SEQUENCE [LARGE SCALE GENOMIC DNA]</scope>
    <source>
        <strain evidence="1 2">JCM 4565</strain>
    </source>
</reference>
<sequence length="76" mass="7950">MAAGTLQLATSTSAEATPAQCDSYLQAKGYNVGPKVNAACSMANGGGFWDTDIESCKFNLIGLGVRPEHAKFACEY</sequence>
<protein>
    <submittedName>
        <fullName evidence="1">Uncharacterized protein</fullName>
    </submittedName>
</protein>
<evidence type="ECO:0000313" key="2">
    <source>
        <dbReference type="Proteomes" id="UP001500063"/>
    </source>
</evidence>
<comment type="caution">
    <text evidence="1">The sequence shown here is derived from an EMBL/GenBank/DDBJ whole genome shotgun (WGS) entry which is preliminary data.</text>
</comment>
<keyword evidence="2" id="KW-1185">Reference proteome</keyword>
<gene>
    <name evidence="1" type="ORF">GCM10010319_01310</name>
</gene>
<dbReference type="Proteomes" id="UP001500063">
    <property type="component" value="Unassembled WGS sequence"/>
</dbReference>
<name>A0ABN0W8M7_9ACTN</name>
<accession>A0ABN0W8M7</accession>
<organism evidence="1 2">
    <name type="scientific">Streptomyces blastmyceticus</name>
    <dbReference type="NCBI Taxonomy" id="68180"/>
    <lineage>
        <taxon>Bacteria</taxon>
        <taxon>Bacillati</taxon>
        <taxon>Actinomycetota</taxon>
        <taxon>Actinomycetes</taxon>
        <taxon>Kitasatosporales</taxon>
        <taxon>Streptomycetaceae</taxon>
        <taxon>Streptomyces</taxon>
    </lineage>
</organism>
<evidence type="ECO:0000313" key="1">
    <source>
        <dbReference type="EMBL" id="GAA0328990.1"/>
    </source>
</evidence>